<keyword evidence="1" id="KW-0614">Plasmid</keyword>
<evidence type="ECO:0000313" key="2">
    <source>
        <dbReference type="Proteomes" id="UP000197058"/>
    </source>
</evidence>
<geneLocation type="plasmid" evidence="1 2">
    <name>unnamed1</name>
</geneLocation>
<dbReference type="AlphaFoldDB" id="A0AAI8DL17"/>
<proteinExistence type="predicted"/>
<reference evidence="2" key="1">
    <citation type="submission" date="2017-06" db="EMBL/GenBank/DDBJ databases">
        <title>FDA dAtabase for Regulatory Grade micrObial Sequences (FDA-ARGOS): Supporting development and validation of Infectious Disease Dx tests.</title>
        <authorList>
            <person name="Goldberg B."/>
            <person name="Campos J."/>
            <person name="Tallon L."/>
            <person name="Sadzewicz L."/>
            <person name="Sengamalay N."/>
            <person name="Ott S."/>
            <person name="Godinez A."/>
            <person name="Nagaraj S."/>
            <person name="Vavikolanu K."/>
            <person name="Nadendla S."/>
            <person name="George J."/>
            <person name="Geyer C."/>
            <person name="Sichtig H."/>
        </authorList>
    </citation>
    <scope>NUCLEOTIDE SEQUENCE [LARGE SCALE GENOMIC DNA]</scope>
    <source>
        <strain evidence="2">FDAARGOS_285</strain>
        <plasmid evidence="2">unnamed1</plasmid>
    </source>
</reference>
<accession>A0AAI8DL17</accession>
<dbReference type="EMBL" id="CP022047">
    <property type="protein sequence ID" value="ASE35692.1"/>
    <property type="molecule type" value="Genomic_DNA"/>
</dbReference>
<organism evidence="1 2">
    <name type="scientific">Mammaliicoccus sciuri</name>
    <name type="common">Staphylococcus sciuri</name>
    <dbReference type="NCBI Taxonomy" id="1296"/>
    <lineage>
        <taxon>Bacteria</taxon>
        <taxon>Bacillati</taxon>
        <taxon>Bacillota</taxon>
        <taxon>Bacilli</taxon>
        <taxon>Bacillales</taxon>
        <taxon>Staphylococcaceae</taxon>
        <taxon>Mammaliicoccus</taxon>
    </lineage>
</organism>
<dbReference type="Proteomes" id="UP000197058">
    <property type="component" value="Plasmid unnamed1"/>
</dbReference>
<gene>
    <name evidence="1" type="ORF">CEP64_13820</name>
</gene>
<dbReference type="KEGG" id="sscu:CEP64_13820"/>
<name>A0AAI8DL17_MAMSC</name>
<protein>
    <submittedName>
        <fullName evidence="1">Uncharacterized protein</fullName>
    </submittedName>
</protein>
<sequence length="66" mass="7592">MIKTKVEAEMMTFAYESLLIDVEINKKFSKDIKLVLLSEEGLCIELFSTNGRNSTKRCELPVHMPK</sequence>
<evidence type="ECO:0000313" key="1">
    <source>
        <dbReference type="EMBL" id="ASE35692.1"/>
    </source>
</evidence>